<protein>
    <recommendedName>
        <fullName evidence="3">Ankyrin repeat protein</fullName>
    </recommendedName>
</protein>
<dbReference type="Gene3D" id="1.25.40.20">
    <property type="entry name" value="Ankyrin repeat-containing domain"/>
    <property type="match status" value="1"/>
</dbReference>
<organism evidence="1 2">
    <name type="scientific">Cotonvirus japonicus</name>
    <dbReference type="NCBI Taxonomy" id="2811091"/>
    <lineage>
        <taxon>Viruses</taxon>
        <taxon>Varidnaviria</taxon>
        <taxon>Bamfordvirae</taxon>
        <taxon>Nucleocytoviricota</taxon>
        <taxon>Megaviricetes</taxon>
        <taxon>Imitervirales</taxon>
        <taxon>Mimiviridae</taxon>
        <taxon>Megamimivirinae</taxon>
        <taxon>Cotonvirus</taxon>
        <taxon>Cotonvirus japonicum</taxon>
    </lineage>
</organism>
<proteinExistence type="predicted"/>
<dbReference type="Proteomes" id="UP001321479">
    <property type="component" value="Segment"/>
</dbReference>
<dbReference type="InterPro" id="IPR036770">
    <property type="entry name" value="Ankyrin_rpt-contain_sf"/>
</dbReference>
<dbReference type="SUPFAM" id="SSF48403">
    <property type="entry name" value="Ankyrin repeat"/>
    <property type="match status" value="1"/>
</dbReference>
<evidence type="ECO:0000313" key="1">
    <source>
        <dbReference type="EMBL" id="BCS83754.1"/>
    </source>
</evidence>
<name>A0ABM7NU92_9VIRU</name>
<evidence type="ECO:0000313" key="2">
    <source>
        <dbReference type="Proteomes" id="UP001321479"/>
    </source>
</evidence>
<sequence>MSEFKLKFCLNGDNRNEMKKHCKKTPSKCKLYVNGNKYIIVNFRKKSDNYYMEIGIDDVFTFYDFVLKNDLYCNCKNGSCNEIIYYQNYLDHIINNNQIEYIDQLISDFLCKNESMVFSKIYINDLFERLNYSCNNTIKNVLELWTMGQIIELCKSDINFGPKFIMYIMDKYKKNYCHYFNGGKKIWYFDINERLISSIIFYDNIESYKVLAEKIQEIIEELSDIKIKNSLVGDFDKCIAYLREIQSNKYYCFEKCLFYDSIKIAEFMIKNDSDFKLFIPNESILYGIIVDNNLNLLELLLDYKMIPKKKINQLFYEFCYNFSRDVVEILVNYDADVNKYGKEVIRKAKKANNYEVVDYLQEIVN</sequence>
<evidence type="ECO:0008006" key="3">
    <source>
        <dbReference type="Google" id="ProtNLM"/>
    </source>
</evidence>
<keyword evidence="2" id="KW-1185">Reference proteome</keyword>
<accession>A0ABM7NU92</accession>
<dbReference type="GeneID" id="80558959"/>
<dbReference type="RefSeq" id="YP_010842362.1">
    <property type="nucleotide sequence ID" value="NC_079139.1"/>
</dbReference>
<dbReference type="EMBL" id="AP024483">
    <property type="protein sequence ID" value="BCS83754.1"/>
    <property type="molecule type" value="Genomic_DNA"/>
</dbReference>
<reference evidence="1 2" key="1">
    <citation type="submission" date="2021-02" db="EMBL/GenBank/DDBJ databases">
        <title>Cotonvirus japonicus, which uses Golgi apparatus of host cells for its virion factory, phylogenetically links tailed tupanvirus and icosahedral mimivirus.</title>
        <authorList>
            <person name="Takahashi H."/>
            <person name="Fukaya S."/>
            <person name="Song C."/>
            <person name="Murata K."/>
            <person name="Takemura M."/>
        </authorList>
    </citation>
    <scope>NUCLEOTIDE SEQUENCE [LARGE SCALE GENOMIC DNA]</scope>
</reference>